<organism evidence="4 5">
    <name type="scientific">Alkaliphilus serpentinus</name>
    <dbReference type="NCBI Taxonomy" id="1482731"/>
    <lineage>
        <taxon>Bacteria</taxon>
        <taxon>Bacillati</taxon>
        <taxon>Bacillota</taxon>
        <taxon>Clostridia</taxon>
        <taxon>Peptostreptococcales</taxon>
        <taxon>Natronincolaceae</taxon>
        <taxon>Alkaliphilus</taxon>
    </lineage>
</organism>
<comment type="caution">
    <text evidence="4">The sequence shown here is derived from an EMBL/GenBank/DDBJ whole genome shotgun (WGS) entry which is preliminary data.</text>
</comment>
<proteinExistence type="inferred from homology"/>
<dbReference type="Proteomes" id="UP000465601">
    <property type="component" value="Unassembled WGS sequence"/>
</dbReference>
<dbReference type="InterPro" id="IPR012851">
    <property type="entry name" value="Spore_coat_CotF-like"/>
</dbReference>
<comment type="similarity">
    <text evidence="3">Belongs to the CotF family.</text>
</comment>
<reference evidence="4 5" key="1">
    <citation type="submission" date="2019-10" db="EMBL/GenBank/DDBJ databases">
        <title>Alkaliphilus serpentinus sp. nov. and Alkaliphilus pronyensis sp. nov., two novel anaerobic alkaliphilic species isolated from the serpentinized-hosted hydrothermal field of the Prony Bay (New Caledonia).</title>
        <authorList>
            <person name="Postec A."/>
        </authorList>
    </citation>
    <scope>NUCLEOTIDE SEQUENCE [LARGE SCALE GENOMIC DNA]</scope>
    <source>
        <strain evidence="4 5">LacT</strain>
    </source>
</reference>
<dbReference type="PANTHER" id="PTHR39183:SF1">
    <property type="entry name" value="SPORE COAT PROTEIN F-LIKE PROTEIN YHCQ"/>
    <property type="match status" value="1"/>
</dbReference>
<evidence type="ECO:0000313" key="5">
    <source>
        <dbReference type="Proteomes" id="UP000465601"/>
    </source>
</evidence>
<comment type="subcellular location">
    <subcellularLocation>
        <location evidence="2">Spore coat</location>
    </subcellularLocation>
</comment>
<dbReference type="GO" id="GO:0030435">
    <property type="term" value="P:sporulation resulting in formation of a cellular spore"/>
    <property type="evidence" value="ECO:0007669"/>
    <property type="project" value="UniProtKB-KW"/>
</dbReference>
<protein>
    <submittedName>
        <fullName evidence="4">Spore coat protein</fullName>
    </submittedName>
</protein>
<gene>
    <name evidence="4" type="ORF">F8153_10060</name>
</gene>
<dbReference type="Gene3D" id="1.20.1260.10">
    <property type="match status" value="1"/>
</dbReference>
<dbReference type="AlphaFoldDB" id="A0A833M967"/>
<dbReference type="OrthoDB" id="1930261at2"/>
<evidence type="ECO:0000256" key="2">
    <source>
        <dbReference type="ARBA" id="ARBA00024325"/>
    </source>
</evidence>
<evidence type="ECO:0000313" key="4">
    <source>
        <dbReference type="EMBL" id="KAB3529172.1"/>
    </source>
</evidence>
<dbReference type="Pfam" id="PF07875">
    <property type="entry name" value="Coat_F"/>
    <property type="match status" value="1"/>
</dbReference>
<dbReference type="EMBL" id="WBZB01000036">
    <property type="protein sequence ID" value="KAB3529172.1"/>
    <property type="molecule type" value="Genomic_DNA"/>
</dbReference>
<dbReference type="PANTHER" id="PTHR39183">
    <property type="entry name" value="SPORE COAT PROTEIN F-LIKE PROTEIN YHCQ"/>
    <property type="match status" value="1"/>
</dbReference>
<dbReference type="RefSeq" id="WP_151866228.1">
    <property type="nucleotide sequence ID" value="NZ_WBZB01000036.1"/>
</dbReference>
<keyword evidence="1" id="KW-0749">Sporulation</keyword>
<dbReference type="InterPro" id="IPR012347">
    <property type="entry name" value="Ferritin-like"/>
</dbReference>
<evidence type="ECO:0000256" key="3">
    <source>
        <dbReference type="ARBA" id="ARBA00024344"/>
    </source>
</evidence>
<keyword evidence="5" id="KW-1185">Reference proteome</keyword>
<sequence>MNTIIQSLAGMTDMTEQVIATDFLLAAKAGVQNYAVAITQSVTPEVREVLKRQLSDAIKIHEAISEYMISKGYYYTHDPQRQLMVDLDAAEKVMKLQQP</sequence>
<evidence type="ECO:0000256" key="1">
    <source>
        <dbReference type="ARBA" id="ARBA00022969"/>
    </source>
</evidence>
<keyword evidence="4" id="KW-0946">Virion</keyword>
<accession>A0A833M967</accession>
<name>A0A833M967_9FIRM</name>
<keyword evidence="4" id="KW-0167">Capsid protein</keyword>